<dbReference type="Proteomes" id="UP001595868">
    <property type="component" value="Unassembled WGS sequence"/>
</dbReference>
<dbReference type="InterPro" id="IPR023213">
    <property type="entry name" value="CAT-like_dom_sf"/>
</dbReference>
<dbReference type="PANTHER" id="PTHR45527:SF1">
    <property type="entry name" value="FATTY ACID SYNTHASE"/>
    <property type="match status" value="1"/>
</dbReference>
<sequence length="472" mass="51068">MAPGQEMLWEFARSLFPDRPGALGINAAEAVSLRGPLDVPRLRAAMADLIARHDALRLVFVSGGDDPSIRFLDDVPVPLSVTDLSGLPAELRTVRLDELLRGAEDRPFDVYTAPLWQVRLIRLGDSHHVLAVTLCHLIADGRSAQLVLRDLGVAYGCRGGAVAPPAPVSGYSTTMDTGRLDGERARAAAEYWRDRLRPLPREEVFPSVDRSASVDTGIELRVRVDFPDRVTAGLRHAAAAHRTTPFLVMLGAYRALLAASTGRPRTVIGTTTSGRGPRTAEVVGQFTTNTYVATTVPADATLADVVRLVHGESALAIRHAAPYKLVASAANDDFSRQRPWPQMNLYDVWFQSDLPPRPPVFAGLTVSPAPVGPPADAPSAEAVPVPLRPDQPGWLAMTRKRVTPWVLADTGGTGITVAYGPAFFDRRQVTDWTRDYVAVLTALFEEPDRRLTDIRLSAERRPVGTSGATAPA</sequence>
<comment type="caution">
    <text evidence="2">The sequence shown here is derived from an EMBL/GenBank/DDBJ whole genome shotgun (WGS) entry which is preliminary data.</text>
</comment>
<organism evidence="2 3">
    <name type="scientific">Micromonospora zhanjiangensis</name>
    <dbReference type="NCBI Taxonomy" id="1522057"/>
    <lineage>
        <taxon>Bacteria</taxon>
        <taxon>Bacillati</taxon>
        <taxon>Actinomycetota</taxon>
        <taxon>Actinomycetes</taxon>
        <taxon>Micromonosporales</taxon>
        <taxon>Micromonosporaceae</taxon>
        <taxon>Micromonospora</taxon>
    </lineage>
</organism>
<dbReference type="SUPFAM" id="SSF52777">
    <property type="entry name" value="CoA-dependent acyltransferases"/>
    <property type="match status" value="2"/>
</dbReference>
<proteinExistence type="predicted"/>
<evidence type="ECO:0000313" key="2">
    <source>
        <dbReference type="EMBL" id="MFC4107619.1"/>
    </source>
</evidence>
<keyword evidence="3" id="KW-1185">Reference proteome</keyword>
<name>A0ABV8KNG2_9ACTN</name>
<evidence type="ECO:0000259" key="1">
    <source>
        <dbReference type="Pfam" id="PF00668"/>
    </source>
</evidence>
<dbReference type="Pfam" id="PF00668">
    <property type="entry name" value="Condensation"/>
    <property type="match status" value="1"/>
</dbReference>
<dbReference type="PANTHER" id="PTHR45527">
    <property type="entry name" value="NONRIBOSOMAL PEPTIDE SYNTHETASE"/>
    <property type="match status" value="1"/>
</dbReference>
<dbReference type="InterPro" id="IPR001242">
    <property type="entry name" value="Condensation_dom"/>
</dbReference>
<dbReference type="Gene3D" id="3.30.559.30">
    <property type="entry name" value="Nonribosomal peptide synthetase, condensation domain"/>
    <property type="match status" value="1"/>
</dbReference>
<reference evidence="3" key="1">
    <citation type="journal article" date="2019" name="Int. J. Syst. Evol. Microbiol.">
        <title>The Global Catalogue of Microorganisms (GCM) 10K type strain sequencing project: providing services to taxonomists for standard genome sequencing and annotation.</title>
        <authorList>
            <consortium name="The Broad Institute Genomics Platform"/>
            <consortium name="The Broad Institute Genome Sequencing Center for Infectious Disease"/>
            <person name="Wu L."/>
            <person name="Ma J."/>
        </authorList>
    </citation>
    <scope>NUCLEOTIDE SEQUENCE [LARGE SCALE GENOMIC DNA]</scope>
    <source>
        <strain evidence="3">2902at01</strain>
    </source>
</reference>
<dbReference type="Gene3D" id="3.30.559.10">
    <property type="entry name" value="Chloramphenicol acetyltransferase-like domain"/>
    <property type="match status" value="1"/>
</dbReference>
<gene>
    <name evidence="2" type="ORF">ACFOX0_17025</name>
</gene>
<protein>
    <submittedName>
        <fullName evidence="2">Condensation domain-containing protein</fullName>
    </submittedName>
</protein>
<dbReference type="RefSeq" id="WP_377546762.1">
    <property type="nucleotide sequence ID" value="NZ_JBHSBN010000010.1"/>
</dbReference>
<dbReference type="EMBL" id="JBHSBN010000010">
    <property type="protein sequence ID" value="MFC4107619.1"/>
    <property type="molecule type" value="Genomic_DNA"/>
</dbReference>
<accession>A0ABV8KNG2</accession>
<evidence type="ECO:0000313" key="3">
    <source>
        <dbReference type="Proteomes" id="UP001595868"/>
    </source>
</evidence>
<feature type="domain" description="Condensation" evidence="1">
    <location>
        <begin position="27"/>
        <end position="326"/>
    </location>
</feature>